<dbReference type="SUPFAM" id="SSF102114">
    <property type="entry name" value="Radical SAM enzymes"/>
    <property type="match status" value="1"/>
</dbReference>
<sequence>MRYAQIRKYDVANGVGIRSTLFVTGCRFHCKGCFNEEYQDFSAGQPWSEQAEEEFLTYLKNENIVGASILGGEPLQQDEDMLHLVRRIKQETGKTIWMWTGYRYEDLNPFQKEIIQYVDVLVDGQFVLELRNLKLKFRGSENQRIIDLNQTRKQGKLVLWDSSC</sequence>
<evidence type="ECO:0000256" key="7">
    <source>
        <dbReference type="ARBA" id="ARBA00022723"/>
    </source>
</evidence>
<keyword evidence="9" id="KW-0408">Iron</keyword>
<evidence type="ECO:0000313" key="13">
    <source>
        <dbReference type="EMBL" id="MBC5786470.1"/>
    </source>
</evidence>
<keyword evidence="8 12" id="KW-0560">Oxidoreductase</keyword>
<comment type="similarity">
    <text evidence="3 12">Belongs to the organic radical-activating enzymes family.</text>
</comment>
<comment type="caution">
    <text evidence="13">The sequence shown here is derived from an EMBL/GenBank/DDBJ whole genome shotgun (WGS) entry which is preliminary data.</text>
</comment>
<evidence type="ECO:0000256" key="1">
    <source>
        <dbReference type="ARBA" id="ARBA00001966"/>
    </source>
</evidence>
<dbReference type="InterPro" id="IPR034457">
    <property type="entry name" value="Organic_radical-activating"/>
</dbReference>
<keyword evidence="5" id="KW-0004">4Fe-4S</keyword>
<evidence type="ECO:0000256" key="11">
    <source>
        <dbReference type="ARBA" id="ARBA00047365"/>
    </source>
</evidence>
<gene>
    <name evidence="13" type="primary">nrdG</name>
    <name evidence="13" type="ORF">H8Z77_00295</name>
</gene>
<dbReference type="InterPro" id="IPR007197">
    <property type="entry name" value="rSAM"/>
</dbReference>
<dbReference type="Proteomes" id="UP000649151">
    <property type="component" value="Unassembled WGS sequence"/>
</dbReference>
<dbReference type="InterPro" id="IPR001989">
    <property type="entry name" value="Radical_activat_CS"/>
</dbReference>
<dbReference type="InterPro" id="IPR012837">
    <property type="entry name" value="NrdG"/>
</dbReference>
<dbReference type="PANTHER" id="PTHR30352">
    <property type="entry name" value="PYRUVATE FORMATE-LYASE-ACTIVATING ENZYME"/>
    <property type="match status" value="1"/>
</dbReference>
<dbReference type="InterPro" id="IPR013785">
    <property type="entry name" value="Aldolase_TIM"/>
</dbReference>
<dbReference type="Gene3D" id="3.20.20.70">
    <property type="entry name" value="Aldolase class I"/>
    <property type="match status" value="1"/>
</dbReference>
<reference evidence="13 14" key="1">
    <citation type="submission" date="2020-08" db="EMBL/GenBank/DDBJ databases">
        <title>Genome public.</title>
        <authorList>
            <person name="Liu C."/>
            <person name="Sun Q."/>
        </authorList>
    </citation>
    <scope>NUCLEOTIDE SEQUENCE [LARGE SCALE GENOMIC DNA]</scope>
    <source>
        <strain evidence="13 14">NSJ-27</strain>
    </source>
</reference>
<dbReference type="SFLD" id="SFLDF00299">
    <property type="entry name" value="anaerobic_ribonucleoside-triph"/>
    <property type="match status" value="1"/>
</dbReference>
<keyword evidence="10" id="KW-0411">Iron-sulfur</keyword>
<evidence type="ECO:0000256" key="8">
    <source>
        <dbReference type="ARBA" id="ARBA00023002"/>
    </source>
</evidence>
<dbReference type="InterPro" id="IPR058240">
    <property type="entry name" value="rSAM_sf"/>
</dbReference>
<dbReference type="EC" id="1.97.1.-" evidence="12"/>
<dbReference type="PIRSF" id="PIRSF000368">
    <property type="entry name" value="NrdG"/>
    <property type="match status" value="1"/>
</dbReference>
<dbReference type="NCBIfam" id="TIGR02491">
    <property type="entry name" value="NrdG"/>
    <property type="match status" value="1"/>
</dbReference>
<evidence type="ECO:0000256" key="10">
    <source>
        <dbReference type="ARBA" id="ARBA00023014"/>
    </source>
</evidence>
<dbReference type="SFLD" id="SFLDG01066">
    <property type="entry name" value="organic_radical-activating_enz"/>
    <property type="match status" value="1"/>
</dbReference>
<evidence type="ECO:0000256" key="5">
    <source>
        <dbReference type="ARBA" id="ARBA00022485"/>
    </source>
</evidence>
<comment type="cofactor">
    <cofactor evidence="1">
        <name>[4Fe-4S] cluster</name>
        <dbReference type="ChEBI" id="CHEBI:49883"/>
    </cofactor>
</comment>
<name>A0ABR7IMV1_9CLOT</name>
<keyword evidence="14" id="KW-1185">Reference proteome</keyword>
<comment type="catalytic activity">
    <reaction evidence="11">
        <text>glycyl-[protein] + reduced [flavodoxin] + S-adenosyl-L-methionine = glycin-2-yl radical-[protein] + semiquinone [flavodoxin] + 5'-deoxyadenosine + L-methionine + H(+)</text>
        <dbReference type="Rhea" id="RHEA:61976"/>
        <dbReference type="Rhea" id="RHEA-COMP:10622"/>
        <dbReference type="Rhea" id="RHEA-COMP:14480"/>
        <dbReference type="Rhea" id="RHEA-COMP:15993"/>
        <dbReference type="Rhea" id="RHEA-COMP:15994"/>
        <dbReference type="ChEBI" id="CHEBI:15378"/>
        <dbReference type="ChEBI" id="CHEBI:17319"/>
        <dbReference type="ChEBI" id="CHEBI:29947"/>
        <dbReference type="ChEBI" id="CHEBI:32722"/>
        <dbReference type="ChEBI" id="CHEBI:57618"/>
        <dbReference type="ChEBI" id="CHEBI:57844"/>
        <dbReference type="ChEBI" id="CHEBI:59789"/>
        <dbReference type="ChEBI" id="CHEBI:140311"/>
    </reaction>
</comment>
<dbReference type="SFLD" id="SFLDG01063">
    <property type="entry name" value="activating_enzymes__group_1"/>
    <property type="match status" value="1"/>
</dbReference>
<organism evidence="13 14">
    <name type="scientific">Clostridium facile</name>
    <dbReference type="NCBI Taxonomy" id="2763035"/>
    <lineage>
        <taxon>Bacteria</taxon>
        <taxon>Bacillati</taxon>
        <taxon>Bacillota</taxon>
        <taxon>Clostridia</taxon>
        <taxon>Eubacteriales</taxon>
        <taxon>Clostridiaceae</taxon>
        <taxon>Clostridium</taxon>
    </lineage>
</organism>
<evidence type="ECO:0000256" key="6">
    <source>
        <dbReference type="ARBA" id="ARBA00022691"/>
    </source>
</evidence>
<proteinExistence type="inferred from homology"/>
<evidence type="ECO:0000256" key="12">
    <source>
        <dbReference type="PIRNR" id="PIRNR000368"/>
    </source>
</evidence>
<dbReference type="SFLD" id="SFLDS00029">
    <property type="entry name" value="Radical_SAM"/>
    <property type="match status" value="1"/>
</dbReference>
<comment type="function">
    <text evidence="2 12">Activation of anaerobic ribonucleoside-triphosphate reductase under anaerobic conditions by generation of an organic free radical, using S-adenosylmethionine and reduced flavodoxin as cosubstrates to produce 5'-deoxy-adenosine.</text>
</comment>
<evidence type="ECO:0000256" key="3">
    <source>
        <dbReference type="ARBA" id="ARBA00009777"/>
    </source>
</evidence>
<dbReference type="CDD" id="cd01335">
    <property type="entry name" value="Radical_SAM"/>
    <property type="match status" value="1"/>
</dbReference>
<dbReference type="EMBL" id="JACOQK010000001">
    <property type="protein sequence ID" value="MBC5786470.1"/>
    <property type="molecule type" value="Genomic_DNA"/>
</dbReference>
<evidence type="ECO:0000256" key="9">
    <source>
        <dbReference type="ARBA" id="ARBA00023004"/>
    </source>
</evidence>
<protein>
    <recommendedName>
        <fullName evidence="4 12">Anaerobic ribonucleoside-triphosphate reductase-activating protein</fullName>
        <ecNumber evidence="12">1.97.1.-</ecNumber>
    </recommendedName>
</protein>
<dbReference type="Pfam" id="PF13353">
    <property type="entry name" value="Fer4_12"/>
    <property type="match status" value="1"/>
</dbReference>
<dbReference type="PROSITE" id="PS01087">
    <property type="entry name" value="RADICAL_ACTIVATING"/>
    <property type="match status" value="1"/>
</dbReference>
<evidence type="ECO:0000256" key="4">
    <source>
        <dbReference type="ARBA" id="ARBA00014281"/>
    </source>
</evidence>
<accession>A0ABR7IMV1</accession>
<evidence type="ECO:0000313" key="14">
    <source>
        <dbReference type="Proteomes" id="UP000649151"/>
    </source>
</evidence>
<dbReference type="PANTHER" id="PTHR30352:SF2">
    <property type="entry name" value="ANAEROBIC RIBONUCLEOSIDE-TRIPHOSPHATE REDUCTASE-ACTIVATING PROTEIN"/>
    <property type="match status" value="1"/>
</dbReference>
<keyword evidence="6" id="KW-0949">S-adenosyl-L-methionine</keyword>
<evidence type="ECO:0000256" key="2">
    <source>
        <dbReference type="ARBA" id="ARBA00003852"/>
    </source>
</evidence>
<keyword evidence="7" id="KW-0479">Metal-binding</keyword>